<dbReference type="AlphaFoldDB" id="A0A2T4CB60"/>
<reference evidence="1 2" key="1">
    <citation type="submission" date="2016-07" db="EMBL/GenBank/DDBJ databases">
        <title>Multiple horizontal gene transfer events from other fungi enriched the ability of initially mycotrophic Trichoderma (Ascomycota) to feed on dead plant biomass.</title>
        <authorList>
            <consortium name="DOE Joint Genome Institute"/>
            <person name="Aerts A."/>
            <person name="Atanasova L."/>
            <person name="Chenthamara K."/>
            <person name="Zhang J."/>
            <person name="Grujic M."/>
            <person name="Henrissat B."/>
            <person name="Kuo A."/>
            <person name="Salamov A."/>
            <person name="Lipzen A."/>
            <person name="Labutti K."/>
            <person name="Barry K."/>
            <person name="Miao Y."/>
            <person name="Rahimi M.J."/>
            <person name="Shen Q."/>
            <person name="Grigoriev I.V."/>
            <person name="Kubicek C.P."/>
            <person name="Druzhinina I.S."/>
        </authorList>
    </citation>
    <scope>NUCLEOTIDE SEQUENCE [LARGE SCALE GENOMIC DNA]</scope>
    <source>
        <strain evidence="1 2">ATCC 18648</strain>
    </source>
</reference>
<name>A0A2T4CB60_TRILO</name>
<evidence type="ECO:0000313" key="1">
    <source>
        <dbReference type="EMBL" id="PTB78817.1"/>
    </source>
</evidence>
<sequence length="277" mass="30649">MSRYPLASISQRKRLQLQAGALALNRCQARSGPGRGTAGTAAGTLPCLPYRTNGYRRSPPSFPISGYRLLSSPSGLSPIFSVQHPALLLSITTTVRSIDAVDWLESLVSKIKLPSRRPQRFKLANVKHLNRISSLVAAQHHSFLSSPSHLLRFSLISLPQRLNLPLFSFSPSDLILAYPATDNSRHSLPTPLEKNFIWCQANFPWLCRVHCAIFQRSCNKGMGSRFALALGPACAIRVRVRCSVHFPILIPCSFLCLFSLSRSPFPLNILPCICSRC</sequence>
<keyword evidence="2" id="KW-1185">Reference proteome</keyword>
<gene>
    <name evidence="1" type="ORF">M440DRAFT_1202017</name>
</gene>
<dbReference type="Proteomes" id="UP000240760">
    <property type="component" value="Unassembled WGS sequence"/>
</dbReference>
<proteinExistence type="predicted"/>
<evidence type="ECO:0000313" key="2">
    <source>
        <dbReference type="Proteomes" id="UP000240760"/>
    </source>
</evidence>
<accession>A0A2T4CB60</accession>
<protein>
    <submittedName>
        <fullName evidence="1">Uncharacterized protein</fullName>
    </submittedName>
</protein>
<organism evidence="1 2">
    <name type="scientific">Trichoderma longibrachiatum ATCC 18648</name>
    <dbReference type="NCBI Taxonomy" id="983965"/>
    <lineage>
        <taxon>Eukaryota</taxon>
        <taxon>Fungi</taxon>
        <taxon>Dikarya</taxon>
        <taxon>Ascomycota</taxon>
        <taxon>Pezizomycotina</taxon>
        <taxon>Sordariomycetes</taxon>
        <taxon>Hypocreomycetidae</taxon>
        <taxon>Hypocreales</taxon>
        <taxon>Hypocreaceae</taxon>
        <taxon>Trichoderma</taxon>
    </lineage>
</organism>
<dbReference type="EMBL" id="KZ679129">
    <property type="protein sequence ID" value="PTB78817.1"/>
    <property type="molecule type" value="Genomic_DNA"/>
</dbReference>